<keyword evidence="2" id="KW-1185">Reference proteome</keyword>
<name>A0ACA9M3E8_9GLOM</name>
<dbReference type="EMBL" id="CAJVPM010009855">
    <property type="protein sequence ID" value="CAG8567685.1"/>
    <property type="molecule type" value="Genomic_DNA"/>
</dbReference>
<organism evidence="1 2">
    <name type="scientific">Scutellospora calospora</name>
    <dbReference type="NCBI Taxonomy" id="85575"/>
    <lineage>
        <taxon>Eukaryota</taxon>
        <taxon>Fungi</taxon>
        <taxon>Fungi incertae sedis</taxon>
        <taxon>Mucoromycota</taxon>
        <taxon>Glomeromycotina</taxon>
        <taxon>Glomeromycetes</taxon>
        <taxon>Diversisporales</taxon>
        <taxon>Gigasporaceae</taxon>
        <taxon>Scutellospora</taxon>
    </lineage>
</organism>
<gene>
    <name evidence="1" type="ORF">SCALOS_LOCUS5734</name>
</gene>
<comment type="caution">
    <text evidence="1">The sequence shown here is derived from an EMBL/GenBank/DDBJ whole genome shotgun (WGS) entry which is preliminary data.</text>
</comment>
<reference evidence="1" key="1">
    <citation type="submission" date="2021-06" db="EMBL/GenBank/DDBJ databases">
        <authorList>
            <person name="Kallberg Y."/>
            <person name="Tangrot J."/>
            <person name="Rosling A."/>
        </authorList>
    </citation>
    <scope>NUCLEOTIDE SEQUENCE</scope>
    <source>
        <strain evidence="1">AU212A</strain>
    </source>
</reference>
<sequence length="64" mass="7588">FIDKKLLALVKLTIMTELILIKTSESEKIKKFCQQEHINYEIYQEEIPAKQISESELEQAYREA</sequence>
<protein>
    <submittedName>
        <fullName evidence="1">4600_t:CDS:1</fullName>
    </submittedName>
</protein>
<feature type="non-terminal residue" evidence="1">
    <location>
        <position position="1"/>
    </location>
</feature>
<evidence type="ECO:0000313" key="1">
    <source>
        <dbReference type="EMBL" id="CAG8567685.1"/>
    </source>
</evidence>
<accession>A0ACA9M3E8</accession>
<proteinExistence type="predicted"/>
<dbReference type="Proteomes" id="UP000789860">
    <property type="component" value="Unassembled WGS sequence"/>
</dbReference>
<evidence type="ECO:0000313" key="2">
    <source>
        <dbReference type="Proteomes" id="UP000789860"/>
    </source>
</evidence>